<dbReference type="InterPro" id="IPR006442">
    <property type="entry name" value="Antitoxin_Phd/YefM"/>
</dbReference>
<comment type="function">
    <text evidence="2">Antitoxin component of a type II toxin-antitoxin (TA) system.</text>
</comment>
<dbReference type="PANTHER" id="PTHR33713">
    <property type="entry name" value="ANTITOXIN YAFN-RELATED"/>
    <property type="match status" value="1"/>
</dbReference>
<name>B3EPA2_CHLPB</name>
<organism evidence="3">
    <name type="scientific">Chlorobium phaeobacteroides (strain BS1)</name>
    <dbReference type="NCBI Taxonomy" id="331678"/>
    <lineage>
        <taxon>Bacteria</taxon>
        <taxon>Pseudomonadati</taxon>
        <taxon>Chlorobiota</taxon>
        <taxon>Chlorobiia</taxon>
        <taxon>Chlorobiales</taxon>
        <taxon>Chlorobiaceae</taxon>
        <taxon>Chlorobium/Pelodictyon group</taxon>
        <taxon>Chlorobium</taxon>
    </lineage>
</organism>
<dbReference type="eggNOG" id="COG2161">
    <property type="taxonomic scope" value="Bacteria"/>
</dbReference>
<dbReference type="NCBIfam" id="TIGR01552">
    <property type="entry name" value="phd_fam"/>
    <property type="match status" value="1"/>
</dbReference>
<dbReference type="InterPro" id="IPR036165">
    <property type="entry name" value="YefM-like_sf"/>
</dbReference>
<dbReference type="InterPro" id="IPR051405">
    <property type="entry name" value="phD/YefM_antitoxin"/>
</dbReference>
<dbReference type="SUPFAM" id="SSF143120">
    <property type="entry name" value="YefM-like"/>
    <property type="match status" value="1"/>
</dbReference>
<evidence type="ECO:0000256" key="1">
    <source>
        <dbReference type="ARBA" id="ARBA00009981"/>
    </source>
</evidence>
<dbReference type="HOGENOM" id="CLU_163140_1_3_10"/>
<reference evidence="3" key="1">
    <citation type="submission" date="2008-06" db="EMBL/GenBank/DDBJ databases">
        <title>Complete sequence of Chlorobium phaeobacteroides BS1.</title>
        <authorList>
            <consortium name="US DOE Joint Genome Institute"/>
            <person name="Lucas S."/>
            <person name="Copeland A."/>
            <person name="Lapidus A."/>
            <person name="Glavina del Rio T."/>
            <person name="Dalin E."/>
            <person name="Tice H."/>
            <person name="Bruce D."/>
            <person name="Goodwin L."/>
            <person name="Pitluck S."/>
            <person name="Schmutz J."/>
            <person name="Larimer F."/>
            <person name="Land M."/>
            <person name="Hauser L."/>
            <person name="Kyrpides N."/>
            <person name="Ovchinnikova G."/>
            <person name="Li T."/>
            <person name="Liu Z."/>
            <person name="Zhao F."/>
            <person name="Overmann J."/>
            <person name="Bryant D.A."/>
            <person name="Richardson P."/>
        </authorList>
    </citation>
    <scope>NUCLEOTIDE SEQUENCE [LARGE SCALE GENOMIC DNA]</scope>
    <source>
        <strain evidence="3">BS1</strain>
    </source>
</reference>
<proteinExistence type="inferred from homology"/>
<dbReference type="Gene3D" id="3.40.1620.10">
    <property type="entry name" value="YefM-like domain"/>
    <property type="match status" value="1"/>
</dbReference>
<dbReference type="OrthoDB" id="72009at2"/>
<gene>
    <name evidence="3" type="ordered locus">Cphamn1_2340</name>
</gene>
<evidence type="ECO:0000256" key="2">
    <source>
        <dbReference type="RuleBase" id="RU362080"/>
    </source>
</evidence>
<evidence type="ECO:0000313" key="3">
    <source>
        <dbReference type="EMBL" id="ACE05241.1"/>
    </source>
</evidence>
<protein>
    <recommendedName>
        <fullName evidence="2">Antitoxin</fullName>
    </recommendedName>
</protein>
<sequence length="82" mass="9640">MENWQIQKAKNQFSDLVRKAQEKGPQTITRHGKAEAVLLSMKDYRNLMKKQESLTEFFRRSPLYGATLDLERKKEAGREVEL</sequence>
<dbReference type="Pfam" id="PF02604">
    <property type="entry name" value="PhdYeFM_antitox"/>
    <property type="match status" value="1"/>
</dbReference>
<dbReference type="AlphaFoldDB" id="B3EPA2"/>
<dbReference type="STRING" id="331678.Cphamn1_2340"/>
<dbReference type="KEGG" id="cpb:Cphamn1_2340"/>
<dbReference type="PANTHER" id="PTHR33713:SF9">
    <property type="entry name" value="ANTITOXIN"/>
    <property type="match status" value="1"/>
</dbReference>
<accession>B3EPA2</accession>
<dbReference type="EMBL" id="CP001101">
    <property type="protein sequence ID" value="ACE05241.1"/>
    <property type="molecule type" value="Genomic_DNA"/>
</dbReference>
<comment type="similarity">
    <text evidence="1 2">Belongs to the phD/YefM antitoxin family.</text>
</comment>